<accession>A0A0K0EV27</accession>
<feature type="transmembrane region" description="Helical" evidence="1">
    <location>
        <begin position="23"/>
        <end position="44"/>
    </location>
</feature>
<evidence type="ECO:0000313" key="3">
    <source>
        <dbReference type="WBParaSite" id="SVE_0037600.1"/>
    </source>
</evidence>
<dbReference type="Proteomes" id="UP000035680">
    <property type="component" value="Unassembled WGS sequence"/>
</dbReference>
<sequence>MFPVGILAVKCIVLVKNLKITGYWLFLVTLCCFLINLLVGHAAYSISNEEIPNDVFVKFINTYEIDSNLFSKESMVIGTFINIENLIVPIIDLTLYFLTVITVIFVSLYKYLSYIKTFSMSERTKKLHIEFLKVNLLQSCIPFIMTITLCTIFYIFASIESDYYNFLFGEIIFKLLCTIPTVNAMTYIFLPNTNRMKFFSIFTLNKNKLINLKTHSSSFIEPVEENNDQQLKIKKNRVVPFPLQGSRRVSKISIIWHNKL</sequence>
<feature type="transmembrane region" description="Helical" evidence="1">
    <location>
        <begin position="136"/>
        <end position="159"/>
    </location>
</feature>
<evidence type="ECO:0000256" key="1">
    <source>
        <dbReference type="SAM" id="Phobius"/>
    </source>
</evidence>
<keyword evidence="1" id="KW-0812">Transmembrane</keyword>
<reference evidence="3" key="2">
    <citation type="submission" date="2015-08" db="UniProtKB">
        <authorList>
            <consortium name="WormBaseParasite"/>
        </authorList>
    </citation>
    <scope>IDENTIFICATION</scope>
</reference>
<dbReference type="WBParaSite" id="SVE_0037600.1">
    <property type="protein sequence ID" value="SVE_0037600.1"/>
    <property type="gene ID" value="SVE_0037600"/>
</dbReference>
<name>A0A0K0EV27_STRVS</name>
<reference evidence="2" key="1">
    <citation type="submission" date="2014-07" db="EMBL/GenBank/DDBJ databases">
        <authorList>
            <person name="Martin A.A"/>
            <person name="De Silva N."/>
        </authorList>
    </citation>
    <scope>NUCLEOTIDE SEQUENCE</scope>
</reference>
<keyword evidence="2" id="KW-1185">Reference proteome</keyword>
<organism evidence="2 3">
    <name type="scientific">Strongyloides venezuelensis</name>
    <name type="common">Threadworm</name>
    <dbReference type="NCBI Taxonomy" id="75913"/>
    <lineage>
        <taxon>Eukaryota</taxon>
        <taxon>Metazoa</taxon>
        <taxon>Ecdysozoa</taxon>
        <taxon>Nematoda</taxon>
        <taxon>Chromadorea</taxon>
        <taxon>Rhabditida</taxon>
        <taxon>Tylenchina</taxon>
        <taxon>Panagrolaimomorpha</taxon>
        <taxon>Strongyloidoidea</taxon>
        <taxon>Strongyloididae</taxon>
        <taxon>Strongyloides</taxon>
    </lineage>
</organism>
<feature type="transmembrane region" description="Helical" evidence="1">
    <location>
        <begin position="95"/>
        <end position="115"/>
    </location>
</feature>
<dbReference type="AlphaFoldDB" id="A0A0K0EV27"/>
<feature type="transmembrane region" description="Helical" evidence="1">
    <location>
        <begin position="171"/>
        <end position="190"/>
    </location>
</feature>
<keyword evidence="1" id="KW-0472">Membrane</keyword>
<proteinExistence type="predicted"/>
<protein>
    <submittedName>
        <fullName evidence="3">G-protein coupled receptors family 1 profile domain-containing protein</fullName>
    </submittedName>
</protein>
<dbReference type="InterPro" id="IPR019422">
    <property type="entry name" value="7TM_GPCR_serpentine_rcpt_Srh"/>
</dbReference>
<dbReference type="Pfam" id="PF10318">
    <property type="entry name" value="7TM_GPCR_Srh"/>
    <property type="match status" value="1"/>
</dbReference>
<evidence type="ECO:0000313" key="2">
    <source>
        <dbReference type="Proteomes" id="UP000035680"/>
    </source>
</evidence>
<keyword evidence="1" id="KW-1133">Transmembrane helix</keyword>